<evidence type="ECO:0008006" key="4">
    <source>
        <dbReference type="Google" id="ProtNLM"/>
    </source>
</evidence>
<name>A0A916S2Q1_9BACT</name>
<evidence type="ECO:0000313" key="3">
    <source>
        <dbReference type="Proteomes" id="UP000648801"/>
    </source>
</evidence>
<reference evidence="2" key="2">
    <citation type="submission" date="2020-09" db="EMBL/GenBank/DDBJ databases">
        <authorList>
            <person name="Sun Q."/>
            <person name="Zhou Y."/>
        </authorList>
    </citation>
    <scope>NUCLEOTIDE SEQUENCE</scope>
    <source>
        <strain evidence="2">CGMCC 1.15447</strain>
    </source>
</reference>
<keyword evidence="1" id="KW-0732">Signal</keyword>
<gene>
    <name evidence="2" type="ORF">GCM10011507_32510</name>
</gene>
<organism evidence="2 3">
    <name type="scientific">Edaphobacter acidisoli</name>
    <dbReference type="NCBI Taxonomy" id="2040573"/>
    <lineage>
        <taxon>Bacteria</taxon>
        <taxon>Pseudomonadati</taxon>
        <taxon>Acidobacteriota</taxon>
        <taxon>Terriglobia</taxon>
        <taxon>Terriglobales</taxon>
        <taxon>Acidobacteriaceae</taxon>
        <taxon>Edaphobacter</taxon>
    </lineage>
</organism>
<sequence>MNLRSSFFLPLVLALTCATLQAQARLAIYGTVGGESVAHQSWTTAGTLGAYVGVSGAGPISLAIDGRADLSSNIKSGLFGPRLAIHPPVFPIKPYIELLIGGSGVKNGSTSFAARYVLGADTTILPRVDWRILDFSDGLNDIAGSHPKTLSTGLVLRF</sequence>
<feature type="chain" id="PRO_5037594540" description="Outer membrane protein beta-barrel domain-containing protein" evidence="1">
    <location>
        <begin position="25"/>
        <end position="158"/>
    </location>
</feature>
<evidence type="ECO:0000313" key="2">
    <source>
        <dbReference type="EMBL" id="GGA78759.1"/>
    </source>
</evidence>
<feature type="signal peptide" evidence="1">
    <location>
        <begin position="1"/>
        <end position="24"/>
    </location>
</feature>
<protein>
    <recommendedName>
        <fullName evidence="4">Outer membrane protein beta-barrel domain-containing protein</fullName>
    </recommendedName>
</protein>
<comment type="caution">
    <text evidence="2">The sequence shown here is derived from an EMBL/GenBank/DDBJ whole genome shotgun (WGS) entry which is preliminary data.</text>
</comment>
<evidence type="ECO:0000256" key="1">
    <source>
        <dbReference type="SAM" id="SignalP"/>
    </source>
</evidence>
<accession>A0A916S2Q1</accession>
<dbReference type="Proteomes" id="UP000648801">
    <property type="component" value="Unassembled WGS sequence"/>
</dbReference>
<dbReference type="AlphaFoldDB" id="A0A916S2Q1"/>
<proteinExistence type="predicted"/>
<keyword evidence="3" id="KW-1185">Reference proteome</keyword>
<dbReference type="EMBL" id="BMJB01000003">
    <property type="protein sequence ID" value="GGA78759.1"/>
    <property type="molecule type" value="Genomic_DNA"/>
</dbReference>
<dbReference type="RefSeq" id="WP_188760585.1">
    <property type="nucleotide sequence ID" value="NZ_BMJB01000003.1"/>
</dbReference>
<reference evidence="2" key="1">
    <citation type="journal article" date="2014" name="Int. J. Syst. Evol. Microbiol.">
        <title>Complete genome sequence of Corynebacterium casei LMG S-19264T (=DSM 44701T), isolated from a smear-ripened cheese.</title>
        <authorList>
            <consortium name="US DOE Joint Genome Institute (JGI-PGF)"/>
            <person name="Walter F."/>
            <person name="Albersmeier A."/>
            <person name="Kalinowski J."/>
            <person name="Ruckert C."/>
        </authorList>
    </citation>
    <scope>NUCLEOTIDE SEQUENCE</scope>
    <source>
        <strain evidence="2">CGMCC 1.15447</strain>
    </source>
</reference>